<dbReference type="OrthoDB" id="9814591at2"/>
<evidence type="ECO:0000256" key="6">
    <source>
        <dbReference type="ARBA" id="ARBA00023316"/>
    </source>
</evidence>
<evidence type="ECO:0000256" key="1">
    <source>
        <dbReference type="ARBA" id="ARBA00022475"/>
    </source>
</evidence>
<accession>A0A4R1HK10</accession>
<evidence type="ECO:0000256" key="7">
    <source>
        <dbReference type="HAMAP-Rule" id="MF_02065"/>
    </source>
</evidence>
<evidence type="ECO:0000313" key="9">
    <source>
        <dbReference type="Proteomes" id="UP000295560"/>
    </source>
</evidence>
<dbReference type="EC" id="4.2.2.29" evidence="7"/>
<organism evidence="8 9">
    <name type="scientific">Pseudonocardia endophytica</name>
    <dbReference type="NCBI Taxonomy" id="401976"/>
    <lineage>
        <taxon>Bacteria</taxon>
        <taxon>Bacillati</taxon>
        <taxon>Actinomycetota</taxon>
        <taxon>Actinomycetes</taxon>
        <taxon>Pseudonocardiales</taxon>
        <taxon>Pseudonocardiaceae</taxon>
        <taxon>Pseudonocardia</taxon>
    </lineage>
</organism>
<gene>
    <name evidence="7" type="primary">mltG</name>
    <name evidence="8" type="ORF">EV378_6732</name>
</gene>
<evidence type="ECO:0000256" key="4">
    <source>
        <dbReference type="ARBA" id="ARBA00023136"/>
    </source>
</evidence>
<comment type="similarity">
    <text evidence="7">Belongs to the transglycosylase MltG family.</text>
</comment>
<evidence type="ECO:0000256" key="2">
    <source>
        <dbReference type="ARBA" id="ARBA00022692"/>
    </source>
</evidence>
<evidence type="ECO:0000313" key="8">
    <source>
        <dbReference type="EMBL" id="TCK22724.1"/>
    </source>
</evidence>
<dbReference type="HAMAP" id="MF_02065">
    <property type="entry name" value="MltG"/>
    <property type="match status" value="1"/>
</dbReference>
<dbReference type="GO" id="GO:0008932">
    <property type="term" value="F:lytic endotransglycosylase activity"/>
    <property type="evidence" value="ECO:0007669"/>
    <property type="project" value="UniProtKB-UniRule"/>
</dbReference>
<dbReference type="GO" id="GO:0071555">
    <property type="term" value="P:cell wall organization"/>
    <property type="evidence" value="ECO:0007669"/>
    <property type="project" value="UniProtKB-KW"/>
</dbReference>
<reference evidence="8 9" key="1">
    <citation type="submission" date="2019-03" db="EMBL/GenBank/DDBJ databases">
        <title>Sequencing the genomes of 1000 actinobacteria strains.</title>
        <authorList>
            <person name="Klenk H.-P."/>
        </authorList>
    </citation>
    <scope>NUCLEOTIDE SEQUENCE [LARGE SCALE GENOMIC DNA]</scope>
    <source>
        <strain evidence="8 9">DSM 44969</strain>
    </source>
</reference>
<keyword evidence="9" id="KW-1185">Reference proteome</keyword>
<dbReference type="PANTHER" id="PTHR30518:SF2">
    <property type="entry name" value="ENDOLYTIC MUREIN TRANSGLYCOSYLASE"/>
    <property type="match status" value="1"/>
</dbReference>
<keyword evidence="5 7" id="KW-0456">Lyase</keyword>
<keyword evidence="1 7" id="KW-1003">Cell membrane</keyword>
<dbReference type="GO" id="GO:0009252">
    <property type="term" value="P:peptidoglycan biosynthetic process"/>
    <property type="evidence" value="ECO:0007669"/>
    <property type="project" value="UniProtKB-UniRule"/>
</dbReference>
<evidence type="ECO:0000256" key="3">
    <source>
        <dbReference type="ARBA" id="ARBA00022989"/>
    </source>
</evidence>
<keyword evidence="4 7" id="KW-0472">Membrane</keyword>
<proteinExistence type="inferred from homology"/>
<sequence>MNARSTAAESQRRRRLLLLATALVFGAALVASALIVLGPDDYPGDGNGTVVVRVERGDSTRAIGDMLVARGVVASRAAFVGAAEDVPEIQRVQPGYYQLRDRMSGESAAEALVEPDARVGFMDVKGGVQLDDTKAPNGTVTPGVLSQISTATCVGEDDDRHCVPADELRKVMAESDLAALGVPEWARTGVAKAAPVRRLEGLVAPGTYDIDPTQPPLQVLRSVLASSEPRLRRAGLGRDASSYEALIRASLVEREAIAPDMPRVARVITNRLGANQRLELDSTVNYPLDVQALRTTAEARGAPGPYNSYLNVGLPPTPVSSVSDGAIAAALQPAPGPWFFFVRCTTEGASCFAVTYPEHQANVARAQEAGAF</sequence>
<keyword evidence="2 7" id="KW-0812">Transmembrane</keyword>
<protein>
    <recommendedName>
        <fullName evidence="7">Endolytic murein transglycosylase</fullName>
        <ecNumber evidence="7">4.2.2.29</ecNumber>
    </recommendedName>
    <alternativeName>
        <fullName evidence="7">Peptidoglycan lytic transglycosylase</fullName>
    </alternativeName>
    <alternativeName>
        <fullName evidence="7">Peptidoglycan polymerization terminase</fullName>
    </alternativeName>
</protein>
<keyword evidence="3 7" id="KW-1133">Transmembrane helix</keyword>
<dbReference type="PANTHER" id="PTHR30518">
    <property type="entry name" value="ENDOLYTIC MUREIN TRANSGLYCOSYLASE"/>
    <property type="match status" value="1"/>
</dbReference>
<feature type="site" description="Important for catalytic activity" evidence="7">
    <location>
        <position position="255"/>
    </location>
</feature>
<dbReference type="Pfam" id="PF02618">
    <property type="entry name" value="YceG"/>
    <property type="match status" value="1"/>
</dbReference>
<comment type="catalytic activity">
    <reaction evidence="7">
        <text>a peptidoglycan chain = a peptidoglycan chain with N-acetyl-1,6-anhydromuramyl-[peptide] at the reducing end + a peptidoglycan chain with N-acetylglucosamine at the non-reducing end.</text>
        <dbReference type="EC" id="4.2.2.29"/>
    </reaction>
</comment>
<dbReference type="GO" id="GO:0005886">
    <property type="term" value="C:plasma membrane"/>
    <property type="evidence" value="ECO:0007669"/>
    <property type="project" value="UniProtKB-UniRule"/>
</dbReference>
<dbReference type="Gene3D" id="3.30.1490.480">
    <property type="entry name" value="Endolytic murein transglycosylase"/>
    <property type="match status" value="1"/>
</dbReference>
<dbReference type="Proteomes" id="UP000295560">
    <property type="component" value="Unassembled WGS sequence"/>
</dbReference>
<name>A0A4R1HK10_PSEEN</name>
<comment type="function">
    <text evidence="7">Functions as a peptidoglycan terminase that cleaves nascent peptidoglycan strands endolytically to terminate their elongation.</text>
</comment>
<keyword evidence="6 7" id="KW-0961">Cell wall biogenesis/degradation</keyword>
<dbReference type="RefSeq" id="WP_132431776.1">
    <property type="nucleotide sequence ID" value="NZ_SMFZ01000002.1"/>
</dbReference>
<evidence type="ECO:0000256" key="5">
    <source>
        <dbReference type="ARBA" id="ARBA00023239"/>
    </source>
</evidence>
<comment type="caution">
    <text evidence="8">The sequence shown here is derived from an EMBL/GenBank/DDBJ whole genome shotgun (WGS) entry which is preliminary data.</text>
</comment>
<dbReference type="AlphaFoldDB" id="A0A4R1HK10"/>
<dbReference type="EMBL" id="SMFZ01000002">
    <property type="protein sequence ID" value="TCK22724.1"/>
    <property type="molecule type" value="Genomic_DNA"/>
</dbReference>
<dbReference type="InterPro" id="IPR003770">
    <property type="entry name" value="MLTG-like"/>
</dbReference>